<dbReference type="OrthoDB" id="6594023at2759"/>
<evidence type="ECO:0000259" key="2">
    <source>
        <dbReference type="Pfam" id="PF14291"/>
    </source>
</evidence>
<accession>A0A2S2RBX0</accession>
<keyword evidence="3" id="KW-0808">Transferase</keyword>
<dbReference type="GO" id="GO:0046983">
    <property type="term" value="F:protein dimerization activity"/>
    <property type="evidence" value="ECO:0007669"/>
    <property type="project" value="InterPro"/>
</dbReference>
<feature type="domain" description="HAT C-terminal dimerisation" evidence="1">
    <location>
        <begin position="724"/>
        <end position="783"/>
    </location>
</feature>
<protein>
    <submittedName>
        <fullName evidence="3">Repressor of the inhibitor of the protein kinase</fullName>
    </submittedName>
</protein>
<sequence>MKRTQQSLLHFYKKSKQSTESIDDTVPSTSNVLQDDNIMATLETEKKAPSPPVISPVIEPSLKCLDSMLDIGGYVECKNNLSDEEKVSILQNVWTPDLKFNFPYDNSGKYKRKFQIKWLETFKWLAYSKLREGLFCKFCVLFLNLNQVGKGSHEKLGKLVLKPLTKLKDALEDFKNHEKNDYHKNSLLTADNIKAILEKKQDNILVQLNSKRKDEVIKNRAKLKPIIQTIRLRGRQQIALRGHEDSGRISLEEPKNNDGNFRCLLRYRSKNGDNVLKEHLETSGCKSMYTSPLIQNEIINLFGDLIQSKILERVLKTNFYTILADETTDISQIEQFSLCIRYVDEQVFSIREDFLTFVPVYDISGEGLANTIKETLKKIGFDLNKMRGQGYDGAAAMRGRFRGVQAIIKDMYPKALYTHCVSHSLNLCLSDATKSQDIRNAFGIISECCSFFNSSAKRTTVLKNKLKEIKPNSQSTKLKSLCETRWVLRHEAVMLFKEFVEPVVAALEEVQSECSGTDSSKRANSLLHCICNFNFLISICVSSKLLSYTYNLSKYLQSKNIDLFNALNQVSGVISVFQSIRENVDLKFNNIYKEAKDVAEKLNIEPKMPRICSSQRNRSNVLSNNIEEYYKKSIFILYLDDLMMALNERFILHNETITSLQYVLPSIVVEKPFSYLKKAVEFYENDLPGLNDVIEAEYEIWQAKWKNIEDNLRPKTAIEALSVCDNLMYPNMYELLKILAIIPVSTATAERSFSTLRRLKTYLRNTTSESRLVGLALLAIHRDIDIPDDILLDKFANSGKERNLNLI</sequence>
<gene>
    <name evidence="3" type="primary">PRKRIR_24</name>
    <name evidence="3" type="ORF">g.152243</name>
</gene>
<name>A0A2S2RBX0_9HEMI</name>
<dbReference type="InterPro" id="IPR025398">
    <property type="entry name" value="DUF4371"/>
</dbReference>
<organism evidence="3">
    <name type="scientific">Sipha flava</name>
    <name type="common">yellow sugarcane aphid</name>
    <dbReference type="NCBI Taxonomy" id="143950"/>
    <lineage>
        <taxon>Eukaryota</taxon>
        <taxon>Metazoa</taxon>
        <taxon>Ecdysozoa</taxon>
        <taxon>Arthropoda</taxon>
        <taxon>Hexapoda</taxon>
        <taxon>Insecta</taxon>
        <taxon>Pterygota</taxon>
        <taxon>Neoptera</taxon>
        <taxon>Paraneoptera</taxon>
        <taxon>Hemiptera</taxon>
        <taxon>Sternorrhyncha</taxon>
        <taxon>Aphidomorpha</taxon>
        <taxon>Aphidoidea</taxon>
        <taxon>Aphididae</taxon>
        <taxon>Sipha</taxon>
    </lineage>
</organism>
<keyword evidence="3" id="KW-0418">Kinase</keyword>
<dbReference type="EMBL" id="GGMS01017809">
    <property type="protein sequence ID" value="MBY87012.1"/>
    <property type="molecule type" value="Transcribed_RNA"/>
</dbReference>
<dbReference type="InterPro" id="IPR008906">
    <property type="entry name" value="HATC_C_dom"/>
</dbReference>
<dbReference type="Pfam" id="PF05699">
    <property type="entry name" value="Dimer_Tnp_hAT"/>
    <property type="match status" value="1"/>
</dbReference>
<dbReference type="InterPro" id="IPR012337">
    <property type="entry name" value="RNaseH-like_sf"/>
</dbReference>
<proteinExistence type="predicted"/>
<feature type="domain" description="DUF4371" evidence="2">
    <location>
        <begin position="178"/>
        <end position="403"/>
    </location>
</feature>
<dbReference type="PANTHER" id="PTHR46289">
    <property type="entry name" value="52 KDA REPRESSOR OF THE INHIBITOR OF THE PROTEIN KINASE-LIKE PROTEIN-RELATED"/>
    <property type="match status" value="1"/>
</dbReference>
<dbReference type="AlphaFoldDB" id="A0A2S2RBX0"/>
<dbReference type="InterPro" id="IPR052958">
    <property type="entry name" value="IFN-induced_PKR_regulator"/>
</dbReference>
<evidence type="ECO:0000313" key="3">
    <source>
        <dbReference type="EMBL" id="MBY87012.1"/>
    </source>
</evidence>
<reference evidence="3" key="1">
    <citation type="submission" date="2018-04" db="EMBL/GenBank/DDBJ databases">
        <title>Transcriptome assembly of Sipha flava.</title>
        <authorList>
            <person name="Scully E.D."/>
            <person name="Geib S.M."/>
            <person name="Palmer N.A."/>
            <person name="Koch K."/>
            <person name="Bradshaw J."/>
            <person name="Heng-Moss T."/>
            <person name="Sarath G."/>
        </authorList>
    </citation>
    <scope>NUCLEOTIDE SEQUENCE</scope>
</reference>
<dbReference type="Pfam" id="PF14291">
    <property type="entry name" value="DUF4371"/>
    <property type="match status" value="1"/>
</dbReference>
<dbReference type="GO" id="GO:0016301">
    <property type="term" value="F:kinase activity"/>
    <property type="evidence" value="ECO:0007669"/>
    <property type="project" value="UniProtKB-KW"/>
</dbReference>
<dbReference type="PANTHER" id="PTHR46289:SF14">
    <property type="entry name" value="DUF4371 DOMAIN-CONTAINING PROTEIN"/>
    <property type="match status" value="1"/>
</dbReference>
<dbReference type="SUPFAM" id="SSF53098">
    <property type="entry name" value="Ribonuclease H-like"/>
    <property type="match status" value="1"/>
</dbReference>
<evidence type="ECO:0000259" key="1">
    <source>
        <dbReference type="Pfam" id="PF05699"/>
    </source>
</evidence>